<feature type="domain" description="Methionyl/Valyl/Leucyl/Isoleucyl-tRNA synthetase anticodon-binding" evidence="12">
    <location>
        <begin position="778"/>
        <end position="889"/>
    </location>
</feature>
<feature type="domain" description="Aminoacyl-tRNA synthetase class Ia" evidence="11">
    <location>
        <begin position="12"/>
        <end position="144"/>
    </location>
</feature>
<evidence type="ECO:0000256" key="10">
    <source>
        <dbReference type="RuleBase" id="RU363035"/>
    </source>
</evidence>
<name>A0ABQ0E1N3_9PORP</name>
<keyword evidence="4 9" id="KW-0547">Nucleotide-binding</keyword>
<dbReference type="SUPFAM" id="SSF52374">
    <property type="entry name" value="Nucleotidylyl transferase"/>
    <property type="match status" value="1"/>
</dbReference>
<dbReference type="InterPro" id="IPR001412">
    <property type="entry name" value="aa-tRNA-synth_I_CS"/>
</dbReference>
<comment type="subcellular location">
    <subcellularLocation>
        <location evidence="9">Cytoplasm</location>
    </subcellularLocation>
</comment>
<keyword evidence="2 9" id="KW-0963">Cytoplasm</keyword>
<evidence type="ECO:0000259" key="12">
    <source>
        <dbReference type="Pfam" id="PF08264"/>
    </source>
</evidence>
<evidence type="ECO:0000256" key="1">
    <source>
        <dbReference type="ARBA" id="ARBA00005594"/>
    </source>
</evidence>
<keyword evidence="3 9" id="KW-0436">Ligase</keyword>
<dbReference type="HAMAP" id="MF_00049_B">
    <property type="entry name" value="Leu_tRNA_synth_B"/>
    <property type="match status" value="1"/>
</dbReference>
<dbReference type="InterPro" id="IPR009008">
    <property type="entry name" value="Val/Leu/Ile-tRNA-synth_edit"/>
</dbReference>
<comment type="caution">
    <text evidence="9">Lacks conserved residue(s) required for the propagation of feature annotation.</text>
</comment>
<evidence type="ECO:0000259" key="11">
    <source>
        <dbReference type="Pfam" id="PF00133"/>
    </source>
</evidence>
<gene>
    <name evidence="9 14" type="primary">leuS</name>
    <name evidence="14" type="ORF">Tsumi_07390</name>
</gene>
<feature type="domain" description="Leucyl-tRNA synthetase editing" evidence="13">
    <location>
        <begin position="276"/>
        <end position="460"/>
    </location>
</feature>
<evidence type="ECO:0000256" key="4">
    <source>
        <dbReference type="ARBA" id="ARBA00022741"/>
    </source>
</evidence>
<organism evidence="14 15">
    <name type="scientific">Porphyromonas miyakawae</name>
    <dbReference type="NCBI Taxonomy" id="3137470"/>
    <lineage>
        <taxon>Bacteria</taxon>
        <taxon>Pseudomonadati</taxon>
        <taxon>Bacteroidota</taxon>
        <taxon>Bacteroidia</taxon>
        <taxon>Bacteroidales</taxon>
        <taxon>Porphyromonadaceae</taxon>
        <taxon>Porphyromonas</taxon>
    </lineage>
</organism>
<reference evidence="14 15" key="1">
    <citation type="journal article" date="2025" name="Int. J. Syst. Evol. Microbiol.">
        <title>Desulfovibrio falkowii sp. nov., Porphyromonas miyakawae sp. nov., Mediterraneibacter flintii sp. nov. and Owariibacterium komagatae gen. nov., sp. nov., isolated from human faeces.</title>
        <authorList>
            <person name="Hamaguchi T."/>
            <person name="Ohara M."/>
            <person name="Hisatomi A."/>
            <person name="Sekiguchi K."/>
            <person name="Takeda J.I."/>
            <person name="Ueyama J."/>
            <person name="Ito M."/>
            <person name="Nishiwaki H."/>
            <person name="Ogi T."/>
            <person name="Hirayama M."/>
            <person name="Ohkuma M."/>
            <person name="Sakamoto M."/>
            <person name="Ohno K."/>
        </authorList>
    </citation>
    <scope>NUCLEOTIDE SEQUENCE [LARGE SCALE GENOMIC DNA]</scope>
    <source>
        <strain evidence="14 15">13CB11C</strain>
    </source>
</reference>
<dbReference type="InterPro" id="IPR013155">
    <property type="entry name" value="M/V/L/I-tRNA-synth_anticd-bd"/>
</dbReference>
<dbReference type="CDD" id="cd07958">
    <property type="entry name" value="Anticodon_Ia_Leu_BEm"/>
    <property type="match status" value="1"/>
</dbReference>
<accession>A0ABQ0E1N3</accession>
<dbReference type="PANTHER" id="PTHR43740:SF2">
    <property type="entry name" value="LEUCINE--TRNA LIGASE, MITOCHONDRIAL"/>
    <property type="match status" value="1"/>
</dbReference>
<evidence type="ECO:0000313" key="14">
    <source>
        <dbReference type="EMBL" id="GAB1251635.1"/>
    </source>
</evidence>
<proteinExistence type="inferred from homology"/>
<comment type="catalytic activity">
    <reaction evidence="8 9">
        <text>tRNA(Leu) + L-leucine + ATP = L-leucyl-tRNA(Leu) + AMP + diphosphate</text>
        <dbReference type="Rhea" id="RHEA:11688"/>
        <dbReference type="Rhea" id="RHEA-COMP:9613"/>
        <dbReference type="Rhea" id="RHEA-COMP:9622"/>
        <dbReference type="ChEBI" id="CHEBI:30616"/>
        <dbReference type="ChEBI" id="CHEBI:33019"/>
        <dbReference type="ChEBI" id="CHEBI:57427"/>
        <dbReference type="ChEBI" id="CHEBI:78442"/>
        <dbReference type="ChEBI" id="CHEBI:78494"/>
        <dbReference type="ChEBI" id="CHEBI:456215"/>
        <dbReference type="EC" id="6.1.1.4"/>
    </reaction>
</comment>
<dbReference type="Pfam" id="PF00133">
    <property type="entry name" value="tRNA-synt_1"/>
    <property type="match status" value="2"/>
</dbReference>
<sequence>MEYRFSEIEATIQAAWRKENIYKVEEDAAKPAYYVLDMFPYPSGAGLHMGHPLGYTASDIFARYKRLKGFSVLHPMGFDAFGLPAEQYAIQTGQHPAETTRINSERYRKQLDRIGFSFDWSRQVVTSDPSYYKWTQWVFSRLFEYYYDTKEEKAKPIKELIAHLEKFGTKGLNAYSTTAPEIDNVTWNQYDEAAKSNFLMHYRLAYLGESMVNWCPELGTVLANDEVSEGISIRGGYPVIQRKMTQWCLRISAYGERLLKGLEDLEWTDALKETQRNWIGRSEGAELHFQVQGTDKDIAVFTTRIDTIYGVSFLVLAPEHELVDTITTDSARAEVNAYIADTKRKTERERMADRRISGAFTGAYALHPLTREALPIWIADYVLAGYGTGAVMAVAAHDTRDFAFARHFNLPIRQVICADGEEPTSTSGWEDAQTAKEGHLVNSDQYNGLSVKEATQQLLDLVEEKGIGKRRITYRLRDAIFSRQRYWGEPFPIYYKDHIPHLLSNDKLPLELPPIDSYKPTKEGIPPLGRAKNWCTEEGYPFELSTMPGFAGSSAYYLRYMDPHNEAALVGKKANEYWRHVDLYIGGTEHATGHLLYSRFWCMFLYDLGLVCEAEPYRRLVNQGMIQGKSCFVYRIKDTNRFVTLSQKDKYETTAIHADINLVKDGCLDIEAFRAWRPEFENAEFILEADNTYHCGTATEKMSKSMYNVVNPDDVIDQYGADTLRLYLMFLGPLEQSKPWDTKGIEGVHRFLKRLMGLFWKDEEWIVTNEKASSESYKTLHKLIKKVGEDIESISLNTAVSAFMIALNELSEQQCHSTEILEPLLIVLSPFAPHLTDWLYRKLGYDSSIVVAEWPKYDESFLIESEITYPISFNGKVRFKLALPADSSKEQIETAALSSPEAAKWLEGKTPRKVIVVPGRIVNIVI</sequence>
<dbReference type="Proteomes" id="UP001628220">
    <property type="component" value="Unassembled WGS sequence"/>
</dbReference>
<dbReference type="SUPFAM" id="SSF50677">
    <property type="entry name" value="ValRS/IleRS/LeuRS editing domain"/>
    <property type="match status" value="1"/>
</dbReference>
<evidence type="ECO:0000256" key="9">
    <source>
        <dbReference type="HAMAP-Rule" id="MF_00049"/>
    </source>
</evidence>
<dbReference type="PROSITE" id="PS00178">
    <property type="entry name" value="AA_TRNA_LIGASE_I"/>
    <property type="match status" value="1"/>
</dbReference>
<evidence type="ECO:0000256" key="3">
    <source>
        <dbReference type="ARBA" id="ARBA00022598"/>
    </source>
</evidence>
<feature type="short sequence motif" description="'KMSKS' region" evidence="9">
    <location>
        <begin position="701"/>
        <end position="705"/>
    </location>
</feature>
<dbReference type="RefSeq" id="WP_411915439.1">
    <property type="nucleotide sequence ID" value="NZ_BAAFSF010000001.1"/>
</dbReference>
<keyword evidence="7 9" id="KW-0030">Aminoacyl-tRNA synthetase</keyword>
<dbReference type="InterPro" id="IPR009080">
    <property type="entry name" value="tRNAsynth_Ia_anticodon-bd"/>
</dbReference>
<dbReference type="PANTHER" id="PTHR43740">
    <property type="entry name" value="LEUCYL-TRNA SYNTHETASE"/>
    <property type="match status" value="1"/>
</dbReference>
<dbReference type="Gene3D" id="1.10.730.10">
    <property type="entry name" value="Isoleucyl-tRNA Synthetase, Domain 1"/>
    <property type="match status" value="2"/>
</dbReference>
<comment type="similarity">
    <text evidence="1 9 10">Belongs to the class-I aminoacyl-tRNA synthetase family.</text>
</comment>
<dbReference type="PRINTS" id="PR00985">
    <property type="entry name" value="TRNASYNTHLEU"/>
</dbReference>
<dbReference type="SUPFAM" id="SSF47323">
    <property type="entry name" value="Anticodon-binding domain of a subclass of class I aminoacyl-tRNA synthetases"/>
    <property type="match status" value="1"/>
</dbReference>
<evidence type="ECO:0000259" key="13">
    <source>
        <dbReference type="Pfam" id="PF13603"/>
    </source>
</evidence>
<keyword evidence="6 9" id="KW-0648">Protein biosynthesis</keyword>
<dbReference type="EMBL" id="BAAFSF010000001">
    <property type="protein sequence ID" value="GAB1251635.1"/>
    <property type="molecule type" value="Genomic_DNA"/>
</dbReference>
<evidence type="ECO:0000313" key="15">
    <source>
        <dbReference type="Proteomes" id="UP001628220"/>
    </source>
</evidence>
<evidence type="ECO:0000256" key="2">
    <source>
        <dbReference type="ARBA" id="ARBA00022490"/>
    </source>
</evidence>
<dbReference type="NCBIfam" id="TIGR00396">
    <property type="entry name" value="leuS_bact"/>
    <property type="match status" value="1"/>
</dbReference>
<feature type="binding site" evidence="9">
    <location>
        <position position="704"/>
    </location>
    <ligand>
        <name>ATP</name>
        <dbReference type="ChEBI" id="CHEBI:30616"/>
    </ligand>
</feature>
<dbReference type="GO" id="GO:0016874">
    <property type="term" value="F:ligase activity"/>
    <property type="evidence" value="ECO:0007669"/>
    <property type="project" value="UniProtKB-KW"/>
</dbReference>
<dbReference type="Pfam" id="PF13603">
    <property type="entry name" value="tRNA-synt_1_2"/>
    <property type="match status" value="1"/>
</dbReference>
<dbReference type="InterPro" id="IPR002300">
    <property type="entry name" value="aa-tRNA-synth_Ia"/>
</dbReference>
<keyword evidence="5 9" id="KW-0067">ATP-binding</keyword>
<feature type="domain" description="Aminoacyl-tRNA synthetase class Ia" evidence="11">
    <location>
        <begin position="700"/>
        <end position="731"/>
    </location>
</feature>
<evidence type="ECO:0000256" key="7">
    <source>
        <dbReference type="ARBA" id="ARBA00023146"/>
    </source>
</evidence>
<evidence type="ECO:0000256" key="5">
    <source>
        <dbReference type="ARBA" id="ARBA00022840"/>
    </source>
</evidence>
<dbReference type="Gene3D" id="3.90.740.10">
    <property type="entry name" value="Valyl/Leucyl/Isoleucyl-tRNA synthetase, editing domain"/>
    <property type="match status" value="1"/>
</dbReference>
<dbReference type="Gene3D" id="3.40.50.620">
    <property type="entry name" value="HUPs"/>
    <property type="match status" value="2"/>
</dbReference>
<evidence type="ECO:0000256" key="6">
    <source>
        <dbReference type="ARBA" id="ARBA00022917"/>
    </source>
</evidence>
<dbReference type="InterPro" id="IPR025709">
    <property type="entry name" value="Leu_tRNA-synth_edit"/>
</dbReference>
<comment type="caution">
    <text evidence="14">The sequence shown here is derived from an EMBL/GenBank/DDBJ whole genome shotgun (WGS) entry which is preliminary data.</text>
</comment>
<dbReference type="Pfam" id="PF08264">
    <property type="entry name" value="Anticodon_1"/>
    <property type="match status" value="1"/>
</dbReference>
<keyword evidence="15" id="KW-1185">Reference proteome</keyword>
<dbReference type="CDD" id="cd00812">
    <property type="entry name" value="LeuRS_core"/>
    <property type="match status" value="1"/>
</dbReference>
<protein>
    <recommendedName>
        <fullName evidence="9">Leucine--tRNA ligase</fullName>
        <ecNumber evidence="9">6.1.1.4</ecNumber>
    </recommendedName>
    <alternativeName>
        <fullName evidence="9">Leucyl-tRNA synthetase</fullName>
        <shortName evidence="9">LeuRS</shortName>
    </alternativeName>
</protein>
<dbReference type="EC" id="6.1.1.4" evidence="9"/>
<evidence type="ECO:0000256" key="8">
    <source>
        <dbReference type="ARBA" id="ARBA00047469"/>
    </source>
</evidence>
<dbReference type="InterPro" id="IPR014729">
    <property type="entry name" value="Rossmann-like_a/b/a_fold"/>
</dbReference>
<dbReference type="InterPro" id="IPR002302">
    <property type="entry name" value="Leu-tRNA-ligase"/>
</dbReference>